<feature type="transmembrane region" description="Helical" evidence="4">
    <location>
        <begin position="21"/>
        <end position="44"/>
    </location>
</feature>
<accession>A0A381UDZ1</accession>
<dbReference type="Pfam" id="PF13442">
    <property type="entry name" value="Cytochrome_CBB3"/>
    <property type="match status" value="1"/>
</dbReference>
<dbReference type="AlphaFoldDB" id="A0A381UDZ1"/>
<dbReference type="SUPFAM" id="SSF46626">
    <property type="entry name" value="Cytochrome c"/>
    <property type="match status" value="1"/>
</dbReference>
<keyword evidence="4" id="KW-1133">Transmembrane helix</keyword>
<dbReference type="GO" id="GO:0020037">
    <property type="term" value="F:heme binding"/>
    <property type="evidence" value="ECO:0007669"/>
    <property type="project" value="InterPro"/>
</dbReference>
<keyword evidence="4" id="KW-0472">Membrane</keyword>
<dbReference type="PROSITE" id="PS51007">
    <property type="entry name" value="CYTC"/>
    <property type="match status" value="1"/>
</dbReference>
<dbReference type="EMBL" id="UINC01006214">
    <property type="protein sequence ID" value="SVA26184.1"/>
    <property type="molecule type" value="Genomic_DNA"/>
</dbReference>
<dbReference type="GO" id="GO:0046872">
    <property type="term" value="F:metal ion binding"/>
    <property type="evidence" value="ECO:0007669"/>
    <property type="project" value="UniProtKB-KW"/>
</dbReference>
<organism evidence="6">
    <name type="scientific">marine metagenome</name>
    <dbReference type="NCBI Taxonomy" id="408172"/>
    <lineage>
        <taxon>unclassified sequences</taxon>
        <taxon>metagenomes</taxon>
        <taxon>ecological metagenomes</taxon>
    </lineage>
</organism>
<keyword evidence="2" id="KW-0479">Metal-binding</keyword>
<dbReference type="InterPro" id="IPR036909">
    <property type="entry name" value="Cyt_c-like_dom_sf"/>
</dbReference>
<keyword evidence="1" id="KW-0349">Heme</keyword>
<dbReference type="InterPro" id="IPR009056">
    <property type="entry name" value="Cyt_c-like_dom"/>
</dbReference>
<sequence length="165" mass="17310">MPVRCSLQARCLGGKLMRTSTLLFGMVVVLAVIAVCGAGAGVLASQARSVWDGVYTVEQAQRGAVLYVEACAECHGPDLSGGEMSPGLAGGEFAWNWNGLSVGDLFERLRVSMPQGVPGSVNRQDKADILAYMFEMNGFPAGESELANRTALLAGIAFAAEPLQN</sequence>
<keyword evidence="3" id="KW-0408">Iron</keyword>
<evidence type="ECO:0000259" key="5">
    <source>
        <dbReference type="PROSITE" id="PS51007"/>
    </source>
</evidence>
<evidence type="ECO:0000256" key="1">
    <source>
        <dbReference type="ARBA" id="ARBA00022617"/>
    </source>
</evidence>
<reference evidence="6" key="1">
    <citation type="submission" date="2018-05" db="EMBL/GenBank/DDBJ databases">
        <authorList>
            <person name="Lanie J.A."/>
            <person name="Ng W.-L."/>
            <person name="Kazmierczak K.M."/>
            <person name="Andrzejewski T.M."/>
            <person name="Davidsen T.M."/>
            <person name="Wayne K.J."/>
            <person name="Tettelin H."/>
            <person name="Glass J.I."/>
            <person name="Rusch D."/>
            <person name="Podicherti R."/>
            <person name="Tsui H.-C.T."/>
            <person name="Winkler M.E."/>
        </authorList>
    </citation>
    <scope>NUCLEOTIDE SEQUENCE</scope>
</reference>
<evidence type="ECO:0000256" key="2">
    <source>
        <dbReference type="ARBA" id="ARBA00022723"/>
    </source>
</evidence>
<evidence type="ECO:0000313" key="6">
    <source>
        <dbReference type="EMBL" id="SVA26184.1"/>
    </source>
</evidence>
<dbReference type="Gene3D" id="1.10.760.10">
    <property type="entry name" value="Cytochrome c-like domain"/>
    <property type="match status" value="1"/>
</dbReference>
<proteinExistence type="predicted"/>
<evidence type="ECO:0000256" key="3">
    <source>
        <dbReference type="ARBA" id="ARBA00023004"/>
    </source>
</evidence>
<evidence type="ECO:0000256" key="4">
    <source>
        <dbReference type="SAM" id="Phobius"/>
    </source>
</evidence>
<name>A0A381UDZ1_9ZZZZ</name>
<dbReference type="GO" id="GO:0009055">
    <property type="term" value="F:electron transfer activity"/>
    <property type="evidence" value="ECO:0007669"/>
    <property type="project" value="InterPro"/>
</dbReference>
<protein>
    <recommendedName>
        <fullName evidence="5">Cytochrome c domain-containing protein</fullName>
    </recommendedName>
</protein>
<gene>
    <name evidence="6" type="ORF">METZ01_LOCUS79038</name>
</gene>
<feature type="domain" description="Cytochrome c" evidence="5">
    <location>
        <begin position="58"/>
        <end position="137"/>
    </location>
</feature>
<keyword evidence="4" id="KW-0812">Transmembrane</keyword>